<sequence>MAIVSKIIENKLKGKTTNADCSECRRSTSHVILSSITEKGEDILSDNIGIDWHNEYQIIQCEGCKSITFRETNFFSEDVCGNEDPTKVFLYPKRTIKEKKEIDTTNFPLEVSNIYIETISTYNDGSLILCAAGLRAIVEATCKVLKINGTNASNKKGGSYFKNNLEGKIDGLVENGYLTQSSAKMLHKHRLLGNEALHEIKHPKKEHLLTAIEIIEHFLSHIFDLPTMAQSMA</sequence>
<dbReference type="InterPro" id="IPR025285">
    <property type="entry name" value="DUF4145"/>
</dbReference>
<dbReference type="AlphaFoldDB" id="A0A1H3YRT1"/>
<evidence type="ECO:0000313" key="3">
    <source>
        <dbReference type="Proteomes" id="UP000199041"/>
    </source>
</evidence>
<dbReference type="Proteomes" id="UP000199041">
    <property type="component" value="Unassembled WGS sequence"/>
</dbReference>
<keyword evidence="3" id="KW-1185">Reference proteome</keyword>
<evidence type="ECO:0000313" key="2">
    <source>
        <dbReference type="EMBL" id="SEA14245.1"/>
    </source>
</evidence>
<evidence type="ECO:0000259" key="1">
    <source>
        <dbReference type="Pfam" id="PF13643"/>
    </source>
</evidence>
<protein>
    <recommendedName>
        <fullName evidence="1">DUF4145 domain-containing protein</fullName>
    </recommendedName>
</protein>
<reference evidence="2 3" key="1">
    <citation type="submission" date="2016-10" db="EMBL/GenBank/DDBJ databases">
        <authorList>
            <person name="de Groot N.N."/>
        </authorList>
    </citation>
    <scope>NUCLEOTIDE SEQUENCE [LARGE SCALE GENOMIC DNA]</scope>
    <source>
        <strain evidence="2 3">Vu-144</strain>
    </source>
</reference>
<gene>
    <name evidence="2" type="ORF">SAMN05192529_10915</name>
</gene>
<dbReference type="OrthoDB" id="6402073at2"/>
<proteinExistence type="predicted"/>
<accession>A0A1H3YRT1</accession>
<name>A0A1H3YRT1_9BACT</name>
<organism evidence="2 3">
    <name type="scientific">Arachidicoccus rhizosphaerae</name>
    <dbReference type="NCBI Taxonomy" id="551991"/>
    <lineage>
        <taxon>Bacteria</taxon>
        <taxon>Pseudomonadati</taxon>
        <taxon>Bacteroidota</taxon>
        <taxon>Chitinophagia</taxon>
        <taxon>Chitinophagales</taxon>
        <taxon>Chitinophagaceae</taxon>
        <taxon>Arachidicoccus</taxon>
    </lineage>
</organism>
<feature type="domain" description="DUF4145" evidence="1">
    <location>
        <begin position="127"/>
        <end position="216"/>
    </location>
</feature>
<dbReference type="RefSeq" id="WP_091396930.1">
    <property type="nucleotide sequence ID" value="NZ_FNQY01000009.1"/>
</dbReference>
<dbReference type="Pfam" id="PF13643">
    <property type="entry name" value="DUF4145"/>
    <property type="match status" value="1"/>
</dbReference>
<dbReference type="EMBL" id="FNQY01000009">
    <property type="protein sequence ID" value="SEA14245.1"/>
    <property type="molecule type" value="Genomic_DNA"/>
</dbReference>
<dbReference type="STRING" id="551991.SAMN05192529_10915"/>